<dbReference type="PROSITE" id="PS00908">
    <property type="entry name" value="MR_MLE_1"/>
    <property type="match status" value="1"/>
</dbReference>
<dbReference type="InterPro" id="IPR013341">
    <property type="entry name" value="Mandelate_racemase_N_dom"/>
</dbReference>
<dbReference type="OrthoDB" id="9775391at2"/>
<gene>
    <name evidence="5" type="ORF">PBOR_29895</name>
</gene>
<sequence length="407" mass="45003">MATIKAIRCIRTRIDGSWTIVQVLTDCDGLYGLGSASDLYNPEAVVQVIEQLFAPLLIGRDTAYIEELWQTMQHSAYWRNGSVTQTAISGIDMALWDILGKEAGMPVYRLLGGAVRSAVPCYGHATGDSVAELKEDVQRYLEEGYSVIRCQLGGYGGGGFLQGGRNRLPEPSWIQDRAFDEQAYLQAVPAMFEQLRAEFGGGIGFTHDVHEHLSPIAAIQLAKSLEPYALFYLEDALPPEQLGWYRQLRAQSSTPQAVGELFTNPQEWLPLVQERLIDFLRVRVSKAGGISACRKISAVCEAFGVRTAWQEGGENDPVNQAAAVHLDLSAWNFGIQEINHFREEELEAFPGHIRRSGGYLYPAEKPGLGIELDEVKAKGLIGTGWKSAAYYHPYPLDRKADGTLVRP</sequence>
<dbReference type="KEGG" id="pbd:PBOR_29895"/>
<reference evidence="5" key="1">
    <citation type="submission" date="2014-08" db="EMBL/GenBank/DDBJ databases">
        <title>Comparative genomics of the Paenibacillus odorifer group.</title>
        <authorList>
            <person name="den Bakker H.C."/>
            <person name="Tsai Y.-C.Y.-C."/>
            <person name="Martin N."/>
            <person name="Korlach J."/>
            <person name="Wiedmann M."/>
        </authorList>
    </citation>
    <scope>NUCLEOTIDE SEQUENCE [LARGE SCALE GENOMIC DNA]</scope>
    <source>
        <strain evidence="5">DSM 13188</strain>
    </source>
</reference>
<organism evidence="5 6">
    <name type="scientific">Paenibacillus borealis</name>
    <dbReference type="NCBI Taxonomy" id="160799"/>
    <lineage>
        <taxon>Bacteria</taxon>
        <taxon>Bacillati</taxon>
        <taxon>Bacillota</taxon>
        <taxon>Bacilli</taxon>
        <taxon>Bacillales</taxon>
        <taxon>Paenibacillaceae</taxon>
        <taxon>Paenibacillus</taxon>
    </lineage>
</organism>
<feature type="domain" description="Mandelate racemase/muconate lactonizing enzyme C-terminal" evidence="4">
    <location>
        <begin position="130"/>
        <end position="255"/>
    </location>
</feature>
<dbReference type="InterPro" id="IPR013342">
    <property type="entry name" value="Mandelate_racemase_C"/>
</dbReference>
<dbReference type="InterPro" id="IPR029017">
    <property type="entry name" value="Enolase-like_N"/>
</dbReference>
<dbReference type="SUPFAM" id="SSF54826">
    <property type="entry name" value="Enolase N-terminal domain-like"/>
    <property type="match status" value="1"/>
</dbReference>
<dbReference type="Pfam" id="PF02746">
    <property type="entry name" value="MR_MLE_N"/>
    <property type="match status" value="1"/>
</dbReference>
<protein>
    <submittedName>
        <fullName evidence="5">Mandelate racemase</fullName>
    </submittedName>
</protein>
<dbReference type="SFLD" id="SFLDS00001">
    <property type="entry name" value="Enolase"/>
    <property type="match status" value="1"/>
</dbReference>
<evidence type="ECO:0000313" key="6">
    <source>
        <dbReference type="Proteomes" id="UP000029518"/>
    </source>
</evidence>
<dbReference type="InterPro" id="IPR034593">
    <property type="entry name" value="DgoD-like"/>
</dbReference>
<name>A0A089MW77_PAEBO</name>
<evidence type="ECO:0000259" key="4">
    <source>
        <dbReference type="SMART" id="SM00922"/>
    </source>
</evidence>
<evidence type="ECO:0000256" key="2">
    <source>
        <dbReference type="ARBA" id="ARBA00010339"/>
    </source>
</evidence>
<dbReference type="SMART" id="SM00922">
    <property type="entry name" value="MR_MLE"/>
    <property type="match status" value="1"/>
</dbReference>
<keyword evidence="6" id="KW-1185">Reference proteome</keyword>
<accession>A0A089MW77</accession>
<dbReference type="HOGENOM" id="CLU_030273_6_1_9"/>
<dbReference type="AlphaFoldDB" id="A0A089MW77"/>
<dbReference type="GO" id="GO:0009063">
    <property type="term" value="P:amino acid catabolic process"/>
    <property type="evidence" value="ECO:0007669"/>
    <property type="project" value="InterPro"/>
</dbReference>
<evidence type="ECO:0000313" key="5">
    <source>
        <dbReference type="EMBL" id="AIQ60679.1"/>
    </source>
</evidence>
<dbReference type="InterPro" id="IPR036849">
    <property type="entry name" value="Enolase-like_C_sf"/>
</dbReference>
<dbReference type="GO" id="GO:0000287">
    <property type="term" value="F:magnesium ion binding"/>
    <property type="evidence" value="ECO:0007669"/>
    <property type="project" value="UniProtKB-ARBA"/>
</dbReference>
<dbReference type="EMBL" id="CP009285">
    <property type="protein sequence ID" value="AIQ60679.1"/>
    <property type="molecule type" value="Genomic_DNA"/>
</dbReference>
<dbReference type="Proteomes" id="UP000029518">
    <property type="component" value="Chromosome"/>
</dbReference>
<evidence type="ECO:0000256" key="1">
    <source>
        <dbReference type="ARBA" id="ARBA00003553"/>
    </source>
</evidence>
<dbReference type="Gene3D" id="3.30.390.10">
    <property type="entry name" value="Enolase-like, N-terminal domain"/>
    <property type="match status" value="1"/>
</dbReference>
<dbReference type="InterPro" id="IPR029065">
    <property type="entry name" value="Enolase_C-like"/>
</dbReference>
<comment type="function">
    <text evidence="1">Has no detectable activity with D-mannonate and with a panel of 70 other acid sugars (in vitro), in spite of the conservation of the residues that are expected to be important for catalytic activity and cofactor binding. May have evolved a divergent function.</text>
</comment>
<dbReference type="PANTHER" id="PTHR48080:SF6">
    <property type="entry name" value="STARVATION-SENSING PROTEIN RSPA"/>
    <property type="match status" value="1"/>
</dbReference>
<dbReference type="SUPFAM" id="SSF51604">
    <property type="entry name" value="Enolase C-terminal domain-like"/>
    <property type="match status" value="1"/>
</dbReference>
<dbReference type="RefSeq" id="WP_042217248.1">
    <property type="nucleotide sequence ID" value="NZ_CP009285.1"/>
</dbReference>
<dbReference type="InterPro" id="IPR018110">
    <property type="entry name" value="Mandel_Rmase/mucon_lact_enz_CS"/>
</dbReference>
<dbReference type="Pfam" id="PF13378">
    <property type="entry name" value="MR_MLE_C"/>
    <property type="match status" value="1"/>
</dbReference>
<keyword evidence="3" id="KW-0479">Metal-binding</keyword>
<dbReference type="Gene3D" id="3.20.20.120">
    <property type="entry name" value="Enolase-like C-terminal domain"/>
    <property type="match status" value="1"/>
</dbReference>
<evidence type="ECO:0000256" key="3">
    <source>
        <dbReference type="ARBA" id="ARBA00022723"/>
    </source>
</evidence>
<proteinExistence type="inferred from homology"/>
<comment type="similarity">
    <text evidence="2">Belongs to the mandelate racemase/muconate lactonizing enzyme family. GalD subfamily.</text>
</comment>
<dbReference type="PANTHER" id="PTHR48080">
    <property type="entry name" value="D-GALACTONATE DEHYDRATASE-RELATED"/>
    <property type="match status" value="1"/>
</dbReference>